<feature type="compositionally biased region" description="Polar residues" evidence="1">
    <location>
        <begin position="373"/>
        <end position="386"/>
    </location>
</feature>
<dbReference type="CDD" id="cd09917">
    <property type="entry name" value="F-box_SF"/>
    <property type="match status" value="1"/>
</dbReference>
<feature type="compositionally biased region" description="Basic and acidic residues" evidence="1">
    <location>
        <begin position="1190"/>
        <end position="1210"/>
    </location>
</feature>
<feature type="compositionally biased region" description="Polar residues" evidence="1">
    <location>
        <begin position="441"/>
        <end position="459"/>
    </location>
</feature>
<feature type="region of interest" description="Disordered" evidence="1">
    <location>
        <begin position="1187"/>
        <end position="1210"/>
    </location>
</feature>
<dbReference type="SUPFAM" id="SSF81383">
    <property type="entry name" value="F-box domain"/>
    <property type="match status" value="1"/>
</dbReference>
<feature type="region of interest" description="Disordered" evidence="1">
    <location>
        <begin position="18"/>
        <end position="119"/>
    </location>
</feature>
<feature type="compositionally biased region" description="Low complexity" evidence="1">
    <location>
        <begin position="1488"/>
        <end position="1499"/>
    </location>
</feature>
<feature type="domain" description="DUF7892" evidence="2">
    <location>
        <begin position="902"/>
        <end position="1054"/>
    </location>
</feature>
<name>A0A232LRF1_9EURO</name>
<evidence type="ECO:0000313" key="4">
    <source>
        <dbReference type="Proteomes" id="UP000243515"/>
    </source>
</evidence>
<evidence type="ECO:0000259" key="2">
    <source>
        <dbReference type="Pfam" id="PF25422"/>
    </source>
</evidence>
<feature type="compositionally biased region" description="Polar residues" evidence="1">
    <location>
        <begin position="1129"/>
        <end position="1138"/>
    </location>
</feature>
<feature type="compositionally biased region" description="Polar residues" evidence="1">
    <location>
        <begin position="1411"/>
        <end position="1433"/>
    </location>
</feature>
<feature type="compositionally biased region" description="Polar residues" evidence="1">
    <location>
        <begin position="395"/>
        <end position="411"/>
    </location>
</feature>
<feature type="region of interest" description="Disordered" evidence="1">
    <location>
        <begin position="369"/>
        <end position="464"/>
    </location>
</feature>
<evidence type="ECO:0000256" key="1">
    <source>
        <dbReference type="SAM" id="MobiDB-lite"/>
    </source>
</evidence>
<evidence type="ECO:0000313" key="3">
    <source>
        <dbReference type="EMBL" id="OXV06740.1"/>
    </source>
</evidence>
<organism evidence="3 4">
    <name type="scientific">Elaphomyces granulatus</name>
    <dbReference type="NCBI Taxonomy" id="519963"/>
    <lineage>
        <taxon>Eukaryota</taxon>
        <taxon>Fungi</taxon>
        <taxon>Dikarya</taxon>
        <taxon>Ascomycota</taxon>
        <taxon>Pezizomycotina</taxon>
        <taxon>Eurotiomycetes</taxon>
        <taxon>Eurotiomycetidae</taxon>
        <taxon>Eurotiales</taxon>
        <taxon>Elaphomycetaceae</taxon>
        <taxon>Elaphomyces</taxon>
    </lineage>
</organism>
<dbReference type="InterPro" id="IPR036047">
    <property type="entry name" value="F-box-like_dom_sf"/>
</dbReference>
<gene>
    <name evidence="3" type="ORF">Egran_05493</name>
</gene>
<dbReference type="Pfam" id="PF25422">
    <property type="entry name" value="DUF7892"/>
    <property type="match status" value="1"/>
</dbReference>
<dbReference type="Proteomes" id="UP000243515">
    <property type="component" value="Unassembled WGS sequence"/>
</dbReference>
<sequence length="1642" mass="184203">MVESTNILGGDVSFALDSTGGIDSLDDSVNSRDSSPKAEGKPCMDSDMVPSTRPSLSPIQWSKDLAVPGSERKRKHSMMTGIKVNSASLDRMDPGLGESIRGPGSPNKRRKTDNTYPDANRLLSLPADMSKLPMEVWHHVFTFLPPVILGMLLRVNKTFHFHLAPREMEFLDRSAVYGLLKPLSSNSIWSTSRKAFHPGIPRPLADMTELEMWKLIGGTSCQFCGKSVSVSPNESLPWESGPGANGVRIIWPFGVRSCGACLILRTEKEMDLMLSSLPTFLVPALSFALFTPKMHIIPSVIIRTGQTPPGLAMTKYYYKEHINLMRRKFEEVKALGSAAVEEWIKGLEDNGRDKIANASRWEQWEASGGLQALGQNGKSGTGSDSYRMSPIKSGYKTSSCVDSNSGSTTPSVNGNLVGGNGSPFSSSANLHGSRLPPRPSSPHTQQNYTLNNTNALQQPRTERSLRDVNEAKALRRVEIERRCLEMEPPLTASVLSHMDSFSAAIQIPHTFTDRDWEILKPRLLAQREVAERKEQERLKQSQLLQAKSEERRQHEAQLKEAKEMLDREWEDVQKPIRDRMALYADEIINENWRGGAAVTKDKCPKFAADVLMYVRNKFYSHIEDEDALARNSGKPIKVDPPNAPPTRKLILENMRWIFDTKIKPLTEQFQKELFLCNACENHSKFYGFEGVVQHYAAKHTNVLSLGSIVVHWRAEWPKKPPFHPHPSVAKAFFHGLQHSAVGQATGYTGQHGNSGMYIGPESSHRMSSDGPVYSHQSPGPYGPTPYGTPYPYAQGPYRPPSPNMSHYYPGSQAGYGYPPPQPGFPSSSYEQHIPPPMYGSPYLGHAYPVSYQSHDSPAAPSYPSHGYGHPQPAYVSSYHTPSRPSRRGVQPYQYNTSEQPFETYQNQLDEIARAALEAWNGTAGIKDLPNSVRAYVLIFHVTSTFKEEFFNEPTLALFSDGLNNHPQMKPMRNLDGLACRACVSKERDDSSHSGSPSCCDKKYSLPALVSHFQSMHLEWSKSCEAPQDKIELPGPDWKVHMVDLPDPSVVASLNMDGAGMQLVLDAFPGIFQRPPRVRSGSHPGNRIPTQNPKSRLGFREAKRHLRGQQLVNRNASLPISEGRQVDIKSANSSPTTRTLEGIAEDLPSSVDSPRNDAARPLERLREEEYDPHHPAFIESIHNSHSNMENQHLRGRSELEEASRESYPESSLTRDFDFAAARARPITRGSREQRLGDVNTHEPTPASIRGMPSKEADIRLGGKPTGDFGGHPHEYLNVPNYQADVYHRQHPIMSDYVEADTPKYIASEYKSGTDSRCSPLRKASEDGEVCEDGNRSRTDLAENALNSQEMSAADRFLSSFHPRQHSDVRQDDGSQLNPHIDDLSKSQWSETTQSNNQHWHHNGSPLEGLENTIRQTPSLSNTHRGWSKRNSPSAGNYRGIRSSGGSILRLYERSPEPSDTRSARHMAAYQESRRSHSRFDRYEAQRQGSLRPRSRSPSVRDAIQVDSAYYGGSPRTQTLQDSTYSGQADVHHSYGRLEEPRQYSRVPQRGQHHLIDDPRFLGSTHDNSVEYVPLRIASRGTQDAGTYYVERRVQQELPKDYLYDVEYLPRPLRERPDEFYRTNVLSQHSKGPLDAIRRHSRFR</sequence>
<reference evidence="3 4" key="1">
    <citation type="journal article" date="2015" name="Environ. Microbiol.">
        <title>Metagenome sequence of Elaphomyces granulatus from sporocarp tissue reveals Ascomycota ectomycorrhizal fingerprints of genome expansion and a Proteobacteria-rich microbiome.</title>
        <authorList>
            <person name="Quandt C.A."/>
            <person name="Kohler A."/>
            <person name="Hesse C.N."/>
            <person name="Sharpton T.J."/>
            <person name="Martin F."/>
            <person name="Spatafora J.W."/>
        </authorList>
    </citation>
    <scope>NUCLEOTIDE SEQUENCE [LARGE SCALE GENOMIC DNA]</scope>
    <source>
        <strain evidence="3 4">OSC145934</strain>
    </source>
</reference>
<feature type="compositionally biased region" description="Basic and acidic residues" evidence="1">
    <location>
        <begin position="1470"/>
        <end position="1483"/>
    </location>
</feature>
<comment type="caution">
    <text evidence="3">The sequence shown here is derived from an EMBL/GenBank/DDBJ whole genome shotgun (WGS) entry which is preliminary data.</text>
</comment>
<dbReference type="OrthoDB" id="2322499at2759"/>
<dbReference type="InterPro" id="IPR057214">
    <property type="entry name" value="DUF7892"/>
</dbReference>
<feature type="region of interest" description="Disordered" evidence="1">
    <location>
        <begin position="853"/>
        <end position="890"/>
    </location>
</feature>
<feature type="compositionally biased region" description="Polar residues" evidence="1">
    <location>
        <begin position="1513"/>
        <end position="1525"/>
    </location>
</feature>
<feature type="region of interest" description="Disordered" evidence="1">
    <location>
        <begin position="1385"/>
        <end position="1528"/>
    </location>
</feature>
<feature type="compositionally biased region" description="Basic and acidic residues" evidence="1">
    <location>
        <begin position="34"/>
        <end position="44"/>
    </location>
</feature>
<feature type="region of interest" description="Disordered" evidence="1">
    <location>
        <begin position="1129"/>
        <end position="1157"/>
    </location>
</feature>
<accession>A0A232LRF1</accession>
<keyword evidence="4" id="KW-1185">Reference proteome</keyword>
<feature type="compositionally biased region" description="Polar residues" evidence="1">
    <location>
        <begin position="1385"/>
        <end position="1396"/>
    </location>
</feature>
<feature type="region of interest" description="Disordered" evidence="1">
    <location>
        <begin position="1310"/>
        <end position="1334"/>
    </location>
</feature>
<feature type="region of interest" description="Disordered" evidence="1">
    <location>
        <begin position="751"/>
        <end position="795"/>
    </location>
</feature>
<dbReference type="EMBL" id="NPHW01005456">
    <property type="protein sequence ID" value="OXV06740.1"/>
    <property type="molecule type" value="Genomic_DNA"/>
</dbReference>
<proteinExistence type="predicted"/>
<feature type="compositionally biased region" description="Basic and acidic residues" evidence="1">
    <location>
        <begin position="1449"/>
        <end position="1461"/>
    </location>
</feature>
<protein>
    <recommendedName>
        <fullName evidence="2">DUF7892 domain-containing protein</fullName>
    </recommendedName>
</protein>